<keyword evidence="4 9" id="KW-0456">Lyase</keyword>
<dbReference type="EMBL" id="NCEQ01000010">
    <property type="protein sequence ID" value="OYX56013.1"/>
    <property type="molecule type" value="Genomic_DNA"/>
</dbReference>
<dbReference type="InterPro" id="IPR039793">
    <property type="entry name" value="UROS/Hem4"/>
</dbReference>
<comment type="similarity">
    <text evidence="2 9">Belongs to the uroporphyrinogen-III synthase family.</text>
</comment>
<dbReference type="GO" id="GO:0004852">
    <property type="term" value="F:uroporphyrinogen-III synthase activity"/>
    <property type="evidence" value="ECO:0007669"/>
    <property type="project" value="UniProtKB-UniRule"/>
</dbReference>
<dbReference type="SUPFAM" id="SSF69618">
    <property type="entry name" value="HemD-like"/>
    <property type="match status" value="1"/>
</dbReference>
<evidence type="ECO:0000256" key="1">
    <source>
        <dbReference type="ARBA" id="ARBA00004772"/>
    </source>
</evidence>
<comment type="function">
    <text evidence="6 9">Catalyzes cyclization of the linear tetrapyrrole, hydroxymethylbilane, to the macrocyclic uroporphyrinogen III.</text>
</comment>
<evidence type="ECO:0000256" key="3">
    <source>
        <dbReference type="ARBA" id="ARBA00013109"/>
    </source>
</evidence>
<evidence type="ECO:0000256" key="2">
    <source>
        <dbReference type="ARBA" id="ARBA00008133"/>
    </source>
</evidence>
<protein>
    <recommendedName>
        <fullName evidence="7 9">Uroporphyrinogen-III synthase</fullName>
        <ecNumber evidence="3 9">4.2.1.75</ecNumber>
    </recommendedName>
</protein>
<evidence type="ECO:0000313" key="11">
    <source>
        <dbReference type="EMBL" id="OYX56013.1"/>
    </source>
</evidence>
<dbReference type="PANTHER" id="PTHR38042:SF1">
    <property type="entry name" value="UROPORPHYRINOGEN-III SYNTHASE, CHLOROPLASTIC"/>
    <property type="match status" value="1"/>
</dbReference>
<dbReference type="InterPro" id="IPR003754">
    <property type="entry name" value="4pyrrol_synth_uPrphyn_synth"/>
</dbReference>
<evidence type="ECO:0000313" key="12">
    <source>
        <dbReference type="Proteomes" id="UP000216147"/>
    </source>
</evidence>
<evidence type="ECO:0000256" key="7">
    <source>
        <dbReference type="ARBA" id="ARBA00040167"/>
    </source>
</evidence>
<dbReference type="InterPro" id="IPR036108">
    <property type="entry name" value="4pyrrol_syn_uPrphyn_synt_sf"/>
</dbReference>
<dbReference type="PANTHER" id="PTHR38042">
    <property type="entry name" value="UROPORPHYRINOGEN-III SYNTHASE, CHLOROPLASTIC"/>
    <property type="match status" value="1"/>
</dbReference>
<dbReference type="GO" id="GO:0006780">
    <property type="term" value="P:uroporphyrinogen III biosynthetic process"/>
    <property type="evidence" value="ECO:0007669"/>
    <property type="project" value="UniProtKB-UniRule"/>
</dbReference>
<comment type="catalytic activity">
    <reaction evidence="8 9">
        <text>hydroxymethylbilane = uroporphyrinogen III + H2O</text>
        <dbReference type="Rhea" id="RHEA:18965"/>
        <dbReference type="ChEBI" id="CHEBI:15377"/>
        <dbReference type="ChEBI" id="CHEBI:57308"/>
        <dbReference type="ChEBI" id="CHEBI:57845"/>
        <dbReference type="EC" id="4.2.1.75"/>
    </reaction>
</comment>
<proteinExistence type="inferred from homology"/>
<dbReference type="Gene3D" id="3.40.50.10090">
    <property type="match status" value="2"/>
</dbReference>
<dbReference type="CDD" id="cd06578">
    <property type="entry name" value="HemD"/>
    <property type="match status" value="1"/>
</dbReference>
<dbReference type="AlphaFoldDB" id="A0A258HI73"/>
<feature type="domain" description="Tetrapyrrole biosynthesis uroporphyrinogen III synthase" evidence="10">
    <location>
        <begin position="17"/>
        <end position="217"/>
    </location>
</feature>
<name>A0A258HI73_9CAUL</name>
<evidence type="ECO:0000259" key="10">
    <source>
        <dbReference type="Pfam" id="PF02602"/>
    </source>
</evidence>
<reference evidence="11 12" key="1">
    <citation type="submission" date="2017-03" db="EMBL/GenBank/DDBJ databases">
        <title>Lifting the veil on microbial sulfur biogeochemistry in mining wastewaters.</title>
        <authorList>
            <person name="Kantor R.S."/>
            <person name="Colenbrander Nelson T."/>
            <person name="Marshall S."/>
            <person name="Bennett D."/>
            <person name="Apte S."/>
            <person name="Camacho D."/>
            <person name="Thomas B.C."/>
            <person name="Warren L.A."/>
            <person name="Banfield J.F."/>
        </authorList>
    </citation>
    <scope>NUCLEOTIDE SEQUENCE [LARGE SCALE GENOMIC DNA]</scope>
    <source>
        <strain evidence="11">32-68-21</strain>
    </source>
</reference>
<evidence type="ECO:0000256" key="4">
    <source>
        <dbReference type="ARBA" id="ARBA00023239"/>
    </source>
</evidence>
<comment type="pathway">
    <text evidence="1 9">Porphyrin-containing compound metabolism; protoporphyrin-IX biosynthesis; coproporphyrinogen-III from 5-aminolevulinate: step 3/4.</text>
</comment>
<evidence type="ECO:0000256" key="6">
    <source>
        <dbReference type="ARBA" id="ARBA00037589"/>
    </source>
</evidence>
<accession>A0A258HI73</accession>
<dbReference type="EC" id="4.2.1.75" evidence="3 9"/>
<dbReference type="Proteomes" id="UP000216147">
    <property type="component" value="Unassembled WGS sequence"/>
</dbReference>
<evidence type="ECO:0000256" key="9">
    <source>
        <dbReference type="RuleBase" id="RU366031"/>
    </source>
</evidence>
<evidence type="ECO:0000256" key="5">
    <source>
        <dbReference type="ARBA" id="ARBA00023244"/>
    </source>
</evidence>
<evidence type="ECO:0000256" key="8">
    <source>
        <dbReference type="ARBA" id="ARBA00048617"/>
    </source>
</evidence>
<dbReference type="GO" id="GO:0006782">
    <property type="term" value="P:protoporphyrinogen IX biosynthetic process"/>
    <property type="evidence" value="ECO:0007669"/>
    <property type="project" value="UniProtKB-UniRule"/>
</dbReference>
<dbReference type="Pfam" id="PF02602">
    <property type="entry name" value="HEM4"/>
    <property type="match status" value="1"/>
</dbReference>
<organism evidence="11 12">
    <name type="scientific">Brevundimonas subvibrioides</name>
    <dbReference type="NCBI Taxonomy" id="74313"/>
    <lineage>
        <taxon>Bacteria</taxon>
        <taxon>Pseudomonadati</taxon>
        <taxon>Pseudomonadota</taxon>
        <taxon>Alphaproteobacteria</taxon>
        <taxon>Caulobacterales</taxon>
        <taxon>Caulobacteraceae</taxon>
        <taxon>Brevundimonas</taxon>
    </lineage>
</organism>
<comment type="caution">
    <text evidence="11">The sequence shown here is derived from an EMBL/GenBank/DDBJ whole genome shotgun (WGS) entry which is preliminary data.</text>
</comment>
<gene>
    <name evidence="11" type="ORF">B7Y86_11240</name>
</gene>
<sequence>MSAIARVWVTRARPGADRTARRLSAEGFEPLVAPLLEIHALPAALDLSGVQALAFTSVNGVAAFAALSGTRTLPVLAVGEATARAARDAGFAIISSADGDLADLAAMIRAEARDLTIVHACAAEPAGDLRAAVGDAARIRTLPVYEARETGVAAPGAWDAVLIHSPRAGRALAASLSPKAAEGRVAVTISPATAASLERLPFAEVRFAAAPTEDALLAALGKPGVSV</sequence>
<keyword evidence="5 9" id="KW-0627">Porphyrin biosynthesis</keyword>